<dbReference type="RefSeq" id="WP_161818286.1">
    <property type="nucleotide sequence ID" value="NZ_JAACJS010000012.1"/>
</dbReference>
<name>A0ABW9ZS78_9BACT</name>
<sequence length="68" mass="7838">MHAGSKQEELLLDELAALDNQLIDINGTRFKPSDCYVVSTDPVRVSFHDHCPQLLRERIESVINRFKK</sequence>
<organism evidence="1 2">
    <name type="scientific">Sediminibacterium roseum</name>
    <dbReference type="NCBI Taxonomy" id="1978412"/>
    <lineage>
        <taxon>Bacteria</taxon>
        <taxon>Pseudomonadati</taxon>
        <taxon>Bacteroidota</taxon>
        <taxon>Chitinophagia</taxon>
        <taxon>Chitinophagales</taxon>
        <taxon>Chitinophagaceae</taxon>
        <taxon>Sediminibacterium</taxon>
    </lineage>
</organism>
<gene>
    <name evidence="1" type="ORF">GWC95_08540</name>
</gene>
<dbReference type="EMBL" id="JAACJS010000012">
    <property type="protein sequence ID" value="NCI49967.1"/>
    <property type="molecule type" value="Genomic_DNA"/>
</dbReference>
<keyword evidence="2" id="KW-1185">Reference proteome</keyword>
<evidence type="ECO:0000313" key="1">
    <source>
        <dbReference type="EMBL" id="NCI49967.1"/>
    </source>
</evidence>
<dbReference type="Proteomes" id="UP000753802">
    <property type="component" value="Unassembled WGS sequence"/>
</dbReference>
<reference evidence="1 2" key="1">
    <citation type="submission" date="2020-01" db="EMBL/GenBank/DDBJ databases">
        <title>Genome analysis.</title>
        <authorList>
            <person name="Wu S."/>
            <person name="Wang G."/>
        </authorList>
    </citation>
    <scope>NUCLEOTIDE SEQUENCE [LARGE SCALE GENOMIC DNA]</scope>
    <source>
        <strain evidence="1 2">SYL130</strain>
    </source>
</reference>
<evidence type="ECO:0000313" key="2">
    <source>
        <dbReference type="Proteomes" id="UP000753802"/>
    </source>
</evidence>
<comment type="caution">
    <text evidence="1">The sequence shown here is derived from an EMBL/GenBank/DDBJ whole genome shotgun (WGS) entry which is preliminary data.</text>
</comment>
<accession>A0ABW9ZS78</accession>
<protein>
    <submittedName>
        <fullName evidence="1">Uncharacterized protein</fullName>
    </submittedName>
</protein>
<proteinExistence type="predicted"/>